<keyword evidence="2" id="KW-1015">Disulfide bond</keyword>
<protein>
    <submittedName>
        <fullName evidence="4">Fibronectin type III domain protein</fullName>
    </submittedName>
</protein>
<evidence type="ECO:0000313" key="4">
    <source>
        <dbReference type="EMBL" id="ETN70438.1"/>
    </source>
</evidence>
<proteinExistence type="predicted"/>
<accession>W2SLM1</accession>
<evidence type="ECO:0000256" key="3">
    <source>
        <dbReference type="SAM" id="Phobius"/>
    </source>
</evidence>
<dbReference type="PANTHER" id="PTHR24051">
    <property type="entry name" value="SUSHI DOMAIN-CONTAINING PROTEIN 1"/>
    <property type="match status" value="1"/>
</dbReference>
<dbReference type="PANTHER" id="PTHR24051:SF9">
    <property type="entry name" value="FIBRONECTIN TYPE-III DOMAIN-CONTAINING PROTEIN"/>
    <property type="match status" value="1"/>
</dbReference>
<keyword evidence="3" id="KW-0472">Membrane</keyword>
<dbReference type="AlphaFoldDB" id="W2SLM1"/>
<dbReference type="CDD" id="cd00063">
    <property type="entry name" value="FN3"/>
    <property type="match status" value="1"/>
</dbReference>
<dbReference type="SUPFAM" id="SSF49265">
    <property type="entry name" value="Fibronectin type III"/>
    <property type="match status" value="2"/>
</dbReference>
<organism evidence="4 5">
    <name type="scientific">Necator americanus</name>
    <name type="common">Human hookworm</name>
    <dbReference type="NCBI Taxonomy" id="51031"/>
    <lineage>
        <taxon>Eukaryota</taxon>
        <taxon>Metazoa</taxon>
        <taxon>Ecdysozoa</taxon>
        <taxon>Nematoda</taxon>
        <taxon>Chromadorea</taxon>
        <taxon>Rhabditida</taxon>
        <taxon>Rhabditina</taxon>
        <taxon>Rhabditomorpha</taxon>
        <taxon>Strongyloidea</taxon>
        <taxon>Ancylostomatidae</taxon>
        <taxon>Bunostominae</taxon>
        <taxon>Necator</taxon>
    </lineage>
</organism>
<dbReference type="Gene3D" id="2.60.40.10">
    <property type="entry name" value="Immunoglobulins"/>
    <property type="match status" value="1"/>
</dbReference>
<dbReference type="OMA" id="WAVFSTM"/>
<keyword evidence="1" id="KW-0677">Repeat</keyword>
<dbReference type="InterPro" id="IPR036116">
    <property type="entry name" value="FN3_sf"/>
</dbReference>
<keyword evidence="5" id="KW-1185">Reference proteome</keyword>
<dbReference type="InterPro" id="IPR003961">
    <property type="entry name" value="FN3_dom"/>
</dbReference>
<dbReference type="EMBL" id="KI668954">
    <property type="protein sequence ID" value="ETN70438.1"/>
    <property type="molecule type" value="Genomic_DNA"/>
</dbReference>
<keyword evidence="3" id="KW-1133">Transmembrane helix</keyword>
<dbReference type="InterPro" id="IPR051622">
    <property type="entry name" value="R-tyr_protein_phosphatases"/>
</dbReference>
<feature type="transmembrane region" description="Helical" evidence="3">
    <location>
        <begin position="394"/>
        <end position="417"/>
    </location>
</feature>
<dbReference type="OrthoDB" id="6130531at2759"/>
<sequence length="479" mass="54869">MNVYEYIPSSKILLKKFSLNVPVPKTTYSIGRLTPGAVYNVTLQAGTNYGYGTLGWAVFSTLYRTEDGFILKQRMKTPNALTLTWPLQWLPSPTSRYTIRAKTLHSPDNVDKEIMNVGVGEVGKTPEFVLRNLYPGSTYNISITTAVEVTKPRSKKWPQGNLYKTAWSVFSTLTQGEYAVSDPRIVMETDSAASIVFQPLKHLGDVQYQIRYTPIDGVPIETREYDEEELLPWNLLERVCSINPPNFFVDNIGNREHMREVDISSANVQPSPAVWRYLVVVDSRQSDYSSIDITKLADKPTSDYDNTPYYITASLTPEQVQQNVDFRLGDGLVHGGYLNYPLRESQHDPRWTLVPMSQVENEIMEPRLKTCGFTEEGTFECDMPFTEFISYIPLWIKTALVLCFAAVVFCFCIMLACGIRRFCENPNQTKEASIMYYHSDSPNTLSTTREYRKVERREFSAADREARMRFMEEEPYHTV</sequence>
<evidence type="ECO:0000256" key="1">
    <source>
        <dbReference type="ARBA" id="ARBA00022737"/>
    </source>
</evidence>
<dbReference type="InterPro" id="IPR013783">
    <property type="entry name" value="Ig-like_fold"/>
</dbReference>
<dbReference type="STRING" id="51031.W2SLM1"/>
<reference evidence="5" key="1">
    <citation type="journal article" date="2014" name="Nat. Genet.">
        <title>Genome of the human hookworm Necator americanus.</title>
        <authorList>
            <person name="Tang Y.T."/>
            <person name="Gao X."/>
            <person name="Rosa B.A."/>
            <person name="Abubucker S."/>
            <person name="Hallsworth-Pepin K."/>
            <person name="Martin J."/>
            <person name="Tyagi R."/>
            <person name="Heizer E."/>
            <person name="Zhang X."/>
            <person name="Bhonagiri-Palsikar V."/>
            <person name="Minx P."/>
            <person name="Warren W.C."/>
            <person name="Wang Q."/>
            <person name="Zhan B."/>
            <person name="Hotez P.J."/>
            <person name="Sternberg P.W."/>
            <person name="Dougall A."/>
            <person name="Gaze S.T."/>
            <person name="Mulvenna J."/>
            <person name="Sotillo J."/>
            <person name="Ranganathan S."/>
            <person name="Rabelo E.M."/>
            <person name="Wilson R.K."/>
            <person name="Felgner P.L."/>
            <person name="Bethony J."/>
            <person name="Hawdon J.M."/>
            <person name="Gasser R.B."/>
            <person name="Loukas A."/>
            <person name="Mitreva M."/>
        </authorList>
    </citation>
    <scope>NUCLEOTIDE SEQUENCE [LARGE SCALE GENOMIC DNA]</scope>
</reference>
<name>W2SLM1_NECAM</name>
<evidence type="ECO:0000256" key="2">
    <source>
        <dbReference type="ARBA" id="ARBA00023157"/>
    </source>
</evidence>
<evidence type="ECO:0000313" key="5">
    <source>
        <dbReference type="Proteomes" id="UP000053676"/>
    </source>
</evidence>
<dbReference type="KEGG" id="nai:NECAME_14759"/>
<dbReference type="Proteomes" id="UP000053676">
    <property type="component" value="Unassembled WGS sequence"/>
</dbReference>
<keyword evidence="3" id="KW-0812">Transmembrane</keyword>
<gene>
    <name evidence="4" type="ORF">NECAME_14759</name>
</gene>